<dbReference type="Pfam" id="PF15249">
    <property type="entry name" value="GLTSCR1"/>
    <property type="match status" value="1"/>
</dbReference>
<feature type="region of interest" description="Disordered" evidence="1">
    <location>
        <begin position="192"/>
        <end position="227"/>
    </location>
</feature>
<feature type="region of interest" description="Disordered" evidence="1">
    <location>
        <begin position="1143"/>
        <end position="1295"/>
    </location>
</feature>
<feature type="compositionally biased region" description="Polar residues" evidence="1">
    <location>
        <begin position="885"/>
        <end position="895"/>
    </location>
</feature>
<feature type="region of interest" description="Disordered" evidence="1">
    <location>
        <begin position="838"/>
        <end position="895"/>
    </location>
</feature>
<feature type="domain" description="GLTSCR protein conserved" evidence="2">
    <location>
        <begin position="651"/>
        <end position="740"/>
    </location>
</feature>
<dbReference type="Proteomes" id="UP001620645">
    <property type="component" value="Unassembled WGS sequence"/>
</dbReference>
<feature type="region of interest" description="Disordered" evidence="1">
    <location>
        <begin position="794"/>
        <end position="817"/>
    </location>
</feature>
<feature type="region of interest" description="Disordered" evidence="1">
    <location>
        <begin position="544"/>
        <end position="563"/>
    </location>
</feature>
<feature type="compositionally biased region" description="Polar residues" evidence="1">
    <location>
        <begin position="438"/>
        <end position="448"/>
    </location>
</feature>
<feature type="compositionally biased region" description="Basic and acidic residues" evidence="1">
    <location>
        <begin position="803"/>
        <end position="812"/>
    </location>
</feature>
<comment type="caution">
    <text evidence="3">The sequence shown here is derived from an EMBL/GenBank/DDBJ whole genome shotgun (WGS) entry which is preliminary data.</text>
</comment>
<feature type="compositionally biased region" description="Basic residues" evidence="1">
    <location>
        <begin position="1202"/>
        <end position="1211"/>
    </location>
</feature>
<name>A0ABD2IED1_HETSC</name>
<gene>
    <name evidence="3" type="ORF">niasHS_012182</name>
</gene>
<feature type="region of interest" description="Disordered" evidence="1">
    <location>
        <begin position="438"/>
        <end position="472"/>
    </location>
</feature>
<feature type="compositionally biased region" description="Basic and acidic residues" evidence="1">
    <location>
        <begin position="1149"/>
        <end position="1158"/>
    </location>
</feature>
<feature type="region of interest" description="Disordered" evidence="1">
    <location>
        <begin position="330"/>
        <end position="366"/>
    </location>
</feature>
<feature type="compositionally biased region" description="Basic and acidic residues" evidence="1">
    <location>
        <begin position="1036"/>
        <end position="1065"/>
    </location>
</feature>
<dbReference type="EMBL" id="JBICCN010000326">
    <property type="protein sequence ID" value="KAL3077476.1"/>
    <property type="molecule type" value="Genomic_DNA"/>
</dbReference>
<organism evidence="3 4">
    <name type="scientific">Heterodera schachtii</name>
    <name type="common">Sugarbeet cyst nematode worm</name>
    <name type="synonym">Tylenchus schachtii</name>
    <dbReference type="NCBI Taxonomy" id="97005"/>
    <lineage>
        <taxon>Eukaryota</taxon>
        <taxon>Metazoa</taxon>
        <taxon>Ecdysozoa</taxon>
        <taxon>Nematoda</taxon>
        <taxon>Chromadorea</taxon>
        <taxon>Rhabditida</taxon>
        <taxon>Tylenchina</taxon>
        <taxon>Tylenchomorpha</taxon>
        <taxon>Tylenchoidea</taxon>
        <taxon>Heteroderidae</taxon>
        <taxon>Heteroderinae</taxon>
        <taxon>Heterodera</taxon>
    </lineage>
</organism>
<sequence>MLLSSSKFTRTMMDDFVDQDWFEESAEDEVVKPHPLAGVEQQQPQPSPFHTPLENGFSCFHSAPPHGQTDFLELNVPVDEMFFGTAEGTVPQLTELDSHCQQQQKMVNCPSSNAKVVQEVHPNPMPIECHQLGTQSQIGALEGANGPAVQQNGHGTHNQQRECFYADWPPTTSSDFSTVRPTQNAVKLQKLNGRDEQQQQRQRHAQQPQQQQQRWTTQLGGNNGIGQRHQFEHQNEYGGTQTAKLNGSNAFPTARIIVHDQSANHFPPQPYGCSSGAIESHQNVPFHNNFPNSQNVPSFSEQQIVLGDGQIQQRHFSLRVENAMEFRPVHQNQFKSTKRPTKMKPSANNNQTNSSSGTELAQESSETKLDQIATMLFSNSNLATVQFDPQRTIEFGIVLEQTKQLREQEEQGIDVREQLRACEARIAELVQNAMAQQGNGTTASVMQGTTTKKKSKARKKAPPKTEQQNVQRTDGMAQQTQMHNVPSTVPLSNGPVSVISNCHQPVMLLTPQEAICHPSPVNDVGLNPDNNKFKQYTVHSELPSASSFSHNHFPSSSSSTSMPKFPVPSLANSLKISSPVCADVTPTEKKAATIREVRTQKQQIKKEEKSEAQIAQEKERERVRRETEREKRRTKLSDAFSALRSSIPTLDYKTSFSDKMDCVKRLLPFGLYSETELSDDFLQKFDDELQRHSEFLCERMDSLKERFQSIFLTESLCEMKEQRNLLLRLDVEFEKAQLQKATEAKGASFPFPINSSSDFLDWEYDDSWDRERYRDISPFVSPPQSPPKIVEETEDEMTDYGETDQKEGQREYVEEEYETAPAKIGNIRLTLPKYAALENGTTNGQSDAQHSPNDGQSEHDDEELEQSQRMNTESREEDEKDVICSPSNELKVTQRSPDELVSVSVHSFAPSAVPQHFSFETTTTLPSAEFPSVPLVPSLTSEILLNEFLRQNVPMSSSSNCDNKPLKNDDDDSVVNAMTKSLLCSHENGAEIKLNDQQESSKEEFQERVIKEKEQREVNKEPVKLKIKLDKMNINKLEERNAHENGTEEKKDGREKKEREEIMRKSEKKRRKAEKKEKKKQAKLEERMKKEQKEREELNCEPQPNPSSVHLQNGDRIPTQPLKISLSRLACWKGTNNVTPEYSSNLGDHCSHSNKESVDLTNGHSTPKNCQIKPENGGGDPLKLRLILNRGGNSSVEVKSTEHRKKSRKRKSHEEKPKPPEEKEEAPPKVPRLKIRFGTGNNEEKTETNAQSKTEPSQYSPLKRGEFPGKNGEQMEESEQVQQNSLSPPEFYCSNDNNRIQFSPCCSEESDDDELRNRTNELFSKLCQD</sequence>
<feature type="compositionally biased region" description="Polar residues" evidence="1">
    <location>
        <begin position="1248"/>
        <end position="1260"/>
    </location>
</feature>
<evidence type="ECO:0000259" key="2">
    <source>
        <dbReference type="Pfam" id="PF15249"/>
    </source>
</evidence>
<feature type="compositionally biased region" description="Basic residues" evidence="1">
    <location>
        <begin position="1066"/>
        <end position="1081"/>
    </location>
</feature>
<accession>A0ABD2IED1</accession>
<feature type="compositionally biased region" description="Basic and acidic residues" evidence="1">
    <location>
        <begin position="1212"/>
        <end position="1227"/>
    </location>
</feature>
<dbReference type="InterPro" id="IPR015671">
    <property type="entry name" value="GSCR1_dom"/>
</dbReference>
<feature type="compositionally biased region" description="Basic and acidic residues" evidence="1">
    <location>
        <begin position="1082"/>
        <end position="1098"/>
    </location>
</feature>
<feature type="compositionally biased region" description="Polar residues" evidence="1">
    <location>
        <begin position="346"/>
        <end position="364"/>
    </location>
</feature>
<feature type="region of interest" description="Disordered" evidence="1">
    <location>
        <begin position="1036"/>
        <end position="1118"/>
    </location>
</feature>
<evidence type="ECO:0000313" key="3">
    <source>
        <dbReference type="EMBL" id="KAL3077476.1"/>
    </source>
</evidence>
<evidence type="ECO:0000313" key="4">
    <source>
        <dbReference type="Proteomes" id="UP001620645"/>
    </source>
</evidence>
<feature type="compositionally biased region" description="Low complexity" evidence="1">
    <location>
        <begin position="205"/>
        <end position="214"/>
    </location>
</feature>
<feature type="compositionally biased region" description="Basic residues" evidence="1">
    <location>
        <begin position="451"/>
        <end position="462"/>
    </location>
</feature>
<feature type="compositionally biased region" description="Polar residues" evidence="1">
    <location>
        <begin position="839"/>
        <end position="855"/>
    </location>
</feature>
<feature type="region of interest" description="Disordered" evidence="1">
    <location>
        <begin position="604"/>
        <end position="631"/>
    </location>
</feature>
<evidence type="ECO:0000256" key="1">
    <source>
        <dbReference type="SAM" id="MobiDB-lite"/>
    </source>
</evidence>
<reference evidence="3 4" key="1">
    <citation type="submission" date="2024-10" db="EMBL/GenBank/DDBJ databases">
        <authorList>
            <person name="Kim D."/>
        </authorList>
    </citation>
    <scope>NUCLEOTIDE SEQUENCE [LARGE SCALE GENOMIC DNA]</scope>
    <source>
        <strain evidence="3">Taebaek</strain>
    </source>
</reference>
<protein>
    <recommendedName>
        <fullName evidence="2">GLTSCR protein conserved domain-containing protein</fullName>
    </recommendedName>
</protein>
<keyword evidence="4" id="KW-1185">Reference proteome</keyword>
<feature type="compositionally biased region" description="Low complexity" evidence="1">
    <location>
        <begin position="544"/>
        <end position="561"/>
    </location>
</feature>
<proteinExistence type="predicted"/>
<feature type="compositionally biased region" description="Polar residues" evidence="1">
    <location>
        <begin position="1159"/>
        <end position="1169"/>
    </location>
</feature>